<protein>
    <submittedName>
        <fullName evidence="2">(northern house mosquito) hypothetical protein</fullName>
    </submittedName>
</protein>
<organism evidence="2">
    <name type="scientific">Culex pipiens</name>
    <name type="common">House mosquito</name>
    <dbReference type="NCBI Taxonomy" id="7175"/>
    <lineage>
        <taxon>Eukaryota</taxon>
        <taxon>Metazoa</taxon>
        <taxon>Ecdysozoa</taxon>
        <taxon>Arthropoda</taxon>
        <taxon>Hexapoda</taxon>
        <taxon>Insecta</taxon>
        <taxon>Pterygota</taxon>
        <taxon>Neoptera</taxon>
        <taxon>Endopterygota</taxon>
        <taxon>Diptera</taxon>
        <taxon>Nematocera</taxon>
        <taxon>Culicoidea</taxon>
        <taxon>Culicidae</taxon>
        <taxon>Culicinae</taxon>
        <taxon>Culicini</taxon>
        <taxon>Culex</taxon>
        <taxon>Culex</taxon>
    </lineage>
</organism>
<evidence type="ECO:0000256" key="1">
    <source>
        <dbReference type="SAM" id="MobiDB-lite"/>
    </source>
</evidence>
<feature type="region of interest" description="Disordered" evidence="1">
    <location>
        <begin position="1"/>
        <end position="43"/>
    </location>
</feature>
<proteinExistence type="predicted"/>
<sequence>MVQRPMVSLPPRRPMAGGHHAKPARTDRGAASLPSAPGSRCHAQRRMGSLLAVGSSLAHARSRASVCWEPATQVEEGAATERTIATGRISGGGEHDLALGAKRCVSRRGCNTRRSTC</sequence>
<evidence type="ECO:0000313" key="2">
    <source>
        <dbReference type="EMBL" id="CAG6455491.1"/>
    </source>
</evidence>
<dbReference type="AlphaFoldDB" id="A0A8D8AE83"/>
<accession>A0A8D8AE83</accession>
<reference evidence="2" key="1">
    <citation type="submission" date="2021-05" db="EMBL/GenBank/DDBJ databases">
        <authorList>
            <person name="Alioto T."/>
            <person name="Alioto T."/>
            <person name="Gomez Garrido J."/>
        </authorList>
    </citation>
    <scope>NUCLEOTIDE SEQUENCE</scope>
</reference>
<name>A0A8D8AE83_CULPI</name>
<dbReference type="EMBL" id="HBUE01028667">
    <property type="protein sequence ID" value="CAG6455491.1"/>
    <property type="molecule type" value="Transcribed_RNA"/>
</dbReference>